<dbReference type="InterPro" id="IPR020103">
    <property type="entry name" value="PsdUridine_synth_cat_dom_sf"/>
</dbReference>
<dbReference type="Proteomes" id="UP001321825">
    <property type="component" value="Chromosome"/>
</dbReference>
<organism evidence="9 10">
    <name type="scientific">Methylomarinovum caldicuralii</name>
    <dbReference type="NCBI Taxonomy" id="438856"/>
    <lineage>
        <taxon>Bacteria</taxon>
        <taxon>Pseudomonadati</taxon>
        <taxon>Pseudomonadota</taxon>
        <taxon>Gammaproteobacteria</taxon>
        <taxon>Methylococcales</taxon>
        <taxon>Methylothermaceae</taxon>
        <taxon>Methylomarinovum</taxon>
    </lineage>
</organism>
<dbReference type="SUPFAM" id="SSF55120">
    <property type="entry name" value="Pseudouridine synthase"/>
    <property type="match status" value="1"/>
</dbReference>
<evidence type="ECO:0000313" key="9">
    <source>
        <dbReference type="EMBL" id="BCX83010.1"/>
    </source>
</evidence>
<dbReference type="EC" id="5.4.99.12" evidence="4"/>
<feature type="domain" description="Pseudouridine synthase I TruA alpha/beta" evidence="8">
    <location>
        <begin position="142"/>
        <end position="244"/>
    </location>
</feature>
<dbReference type="CDD" id="cd02570">
    <property type="entry name" value="PseudoU_synth_EcTruA"/>
    <property type="match status" value="1"/>
</dbReference>
<protein>
    <recommendedName>
        <fullName evidence="4">tRNA pseudouridine synthase A</fullName>
        <ecNumber evidence="4">5.4.99.12</ecNumber>
    </recommendedName>
    <alternativeName>
        <fullName evidence="4">tRNA pseudouridine(38-40) synthase</fullName>
    </alternativeName>
    <alternativeName>
        <fullName evidence="4">tRNA pseudouridylate synthase I</fullName>
    </alternativeName>
    <alternativeName>
        <fullName evidence="4">tRNA-uridine isomerase I</fullName>
    </alternativeName>
</protein>
<keyword evidence="10" id="KW-1185">Reference proteome</keyword>
<comment type="similarity">
    <text evidence="1 4 7">Belongs to the tRNA pseudouridine synthase TruA family.</text>
</comment>
<dbReference type="NCBIfam" id="TIGR00071">
    <property type="entry name" value="hisT_truA"/>
    <property type="match status" value="1"/>
</dbReference>
<dbReference type="InterPro" id="IPR020094">
    <property type="entry name" value="TruA/RsuA/RluB/E/F_N"/>
</dbReference>
<evidence type="ECO:0000256" key="6">
    <source>
        <dbReference type="PIRSR" id="PIRSR001430-2"/>
    </source>
</evidence>
<dbReference type="GO" id="GO:0160147">
    <property type="term" value="F:tRNA pseudouridine(38-40) synthase activity"/>
    <property type="evidence" value="ECO:0007669"/>
    <property type="project" value="UniProtKB-EC"/>
</dbReference>
<evidence type="ECO:0000313" key="10">
    <source>
        <dbReference type="Proteomes" id="UP001321825"/>
    </source>
</evidence>
<dbReference type="Pfam" id="PF01416">
    <property type="entry name" value="PseudoU_synth_1"/>
    <property type="match status" value="2"/>
</dbReference>
<dbReference type="Gene3D" id="3.30.70.580">
    <property type="entry name" value="Pseudouridine synthase I, catalytic domain, N-terminal subdomain"/>
    <property type="match status" value="1"/>
</dbReference>
<name>A0AAU9C738_9GAMM</name>
<evidence type="ECO:0000259" key="8">
    <source>
        <dbReference type="Pfam" id="PF01416"/>
    </source>
</evidence>
<dbReference type="InterPro" id="IPR020097">
    <property type="entry name" value="PsdUridine_synth_TruA_a/b_dom"/>
</dbReference>
<reference evidence="10" key="1">
    <citation type="journal article" date="2024" name="Int. J. Syst. Evol. Microbiol.">
        <title>Methylomarinovum tepidoasis sp. nov., a moderately thermophilic methanotroph of the family Methylothermaceae isolated from a deep-sea hydrothermal field.</title>
        <authorList>
            <person name="Hirayama H."/>
            <person name="Takaki Y."/>
            <person name="Abe M."/>
            <person name="Miyazaki M."/>
            <person name="Uematsu K."/>
            <person name="Matsui Y."/>
            <person name="Takai K."/>
        </authorList>
    </citation>
    <scope>NUCLEOTIDE SEQUENCE [LARGE SCALE GENOMIC DNA]</scope>
    <source>
        <strain evidence="10">IT-9</strain>
    </source>
</reference>
<evidence type="ECO:0000256" key="2">
    <source>
        <dbReference type="ARBA" id="ARBA00022694"/>
    </source>
</evidence>
<dbReference type="PANTHER" id="PTHR11142:SF0">
    <property type="entry name" value="TRNA PSEUDOURIDINE SYNTHASE-LIKE 1"/>
    <property type="match status" value="1"/>
</dbReference>
<feature type="binding site" evidence="4 6">
    <location>
        <position position="109"/>
    </location>
    <ligand>
        <name>substrate</name>
    </ligand>
</feature>
<dbReference type="InterPro" id="IPR020095">
    <property type="entry name" value="PsdUridine_synth_TruA_C"/>
</dbReference>
<feature type="active site" description="Nucleophile" evidence="4 5">
    <location>
        <position position="51"/>
    </location>
</feature>
<feature type="domain" description="Pseudouridine synthase I TruA alpha/beta" evidence="8">
    <location>
        <begin position="8"/>
        <end position="100"/>
    </location>
</feature>
<dbReference type="FunFam" id="3.30.70.580:FF:000001">
    <property type="entry name" value="tRNA pseudouridine synthase A"/>
    <property type="match status" value="1"/>
</dbReference>
<dbReference type="PANTHER" id="PTHR11142">
    <property type="entry name" value="PSEUDOURIDYLATE SYNTHASE"/>
    <property type="match status" value="1"/>
</dbReference>
<dbReference type="GO" id="GO:0003723">
    <property type="term" value="F:RNA binding"/>
    <property type="evidence" value="ECO:0007669"/>
    <property type="project" value="InterPro"/>
</dbReference>
<dbReference type="EMBL" id="AP024714">
    <property type="protein sequence ID" value="BCX83010.1"/>
    <property type="molecule type" value="Genomic_DNA"/>
</dbReference>
<dbReference type="GO" id="GO:0031119">
    <property type="term" value="P:tRNA pseudouridine synthesis"/>
    <property type="evidence" value="ECO:0007669"/>
    <property type="project" value="UniProtKB-UniRule"/>
</dbReference>
<comment type="caution">
    <text evidence="4">Lacks conserved residue(s) required for the propagation of feature annotation.</text>
</comment>
<dbReference type="AlphaFoldDB" id="A0AAU9C738"/>
<evidence type="ECO:0000256" key="5">
    <source>
        <dbReference type="PIRSR" id="PIRSR001430-1"/>
    </source>
</evidence>
<dbReference type="RefSeq" id="WP_317705387.1">
    <property type="nucleotide sequence ID" value="NZ_AP024714.1"/>
</dbReference>
<keyword evidence="2 4" id="KW-0819">tRNA processing</keyword>
<dbReference type="Gene3D" id="3.30.70.660">
    <property type="entry name" value="Pseudouridine synthase I, catalytic domain, C-terminal subdomain"/>
    <property type="match status" value="1"/>
</dbReference>
<dbReference type="HAMAP" id="MF_00171">
    <property type="entry name" value="TruA"/>
    <property type="match status" value="1"/>
</dbReference>
<comment type="function">
    <text evidence="4">Formation of pseudouridine at positions 38, 39 and 40 in the anticodon stem and loop of transfer RNAs.</text>
</comment>
<dbReference type="PIRSF" id="PIRSF001430">
    <property type="entry name" value="tRNA_psdUrid_synth"/>
    <property type="match status" value="1"/>
</dbReference>
<dbReference type="KEGG" id="mcau:MIT9_P2601"/>
<evidence type="ECO:0000256" key="7">
    <source>
        <dbReference type="RuleBase" id="RU003792"/>
    </source>
</evidence>
<proteinExistence type="inferred from homology"/>
<keyword evidence="3 4" id="KW-0413">Isomerase</keyword>
<evidence type="ECO:0000256" key="4">
    <source>
        <dbReference type="HAMAP-Rule" id="MF_00171"/>
    </source>
</evidence>
<gene>
    <name evidence="4" type="primary">truA</name>
    <name evidence="9" type="ORF">MIT9_P2601</name>
</gene>
<evidence type="ECO:0000256" key="3">
    <source>
        <dbReference type="ARBA" id="ARBA00023235"/>
    </source>
</evidence>
<sequence>MRIALKLEYDGSRYAGWQYQSHSPSVQEAVERALAFVAAAPVRVVAAGRTDAGVHAWEQIVHFDTEAVRPERAWVQGTNTRLADDIRVLWAKPVPGDFHAQRQALARWYRYCICNRPVAPALGGTQLTWCHRPLDEARMQQAAERLLGEHDFSSFRGPYCQSKSPYRRVYLLEVRRCGDEVVIDIVANAFLHNMVRNIAGVLMAVGSGKRPVDWVSEVLVARDRRAGGVTAPPHGLYFAGIWYPDRFGLPRQPIFARLPQNIQRVEKEREFDQDSG</sequence>
<comment type="catalytic activity">
    <reaction evidence="4 7">
        <text>uridine(38/39/40) in tRNA = pseudouridine(38/39/40) in tRNA</text>
        <dbReference type="Rhea" id="RHEA:22376"/>
        <dbReference type="Rhea" id="RHEA-COMP:10085"/>
        <dbReference type="Rhea" id="RHEA-COMP:10087"/>
        <dbReference type="ChEBI" id="CHEBI:65314"/>
        <dbReference type="ChEBI" id="CHEBI:65315"/>
        <dbReference type="EC" id="5.4.99.12"/>
    </reaction>
</comment>
<evidence type="ECO:0000256" key="1">
    <source>
        <dbReference type="ARBA" id="ARBA00009375"/>
    </source>
</evidence>
<dbReference type="InterPro" id="IPR001406">
    <property type="entry name" value="PsdUridine_synth_TruA"/>
</dbReference>
<comment type="subunit">
    <text evidence="4">Homodimer.</text>
</comment>
<accession>A0AAU9C738</accession>